<accession>A0A5C3NPX8</accession>
<feature type="domain" description="Protein kinase" evidence="2">
    <location>
        <begin position="4"/>
        <end position="350"/>
    </location>
</feature>
<dbReference type="InParanoid" id="A0A5C3NPX8"/>
<dbReference type="PROSITE" id="PS00108">
    <property type="entry name" value="PROTEIN_KINASE_ST"/>
    <property type="match status" value="1"/>
</dbReference>
<keyword evidence="3" id="KW-0418">Kinase</keyword>
<sequence length="436" mass="48193">MRLFVDKEKWVTGGFGRVYHGRVLDDRDPPKLVAVKKCHVTDHVEHPRLQHEACALVLLQGHKAIPDVYAWGKSQFYEYLALELLDTDFSDVKGKLTLRNLVAVAVQVLDALEHVHSRGIVHCDIKPSNLMVGLEGDGRVRLIDFGICRPYRDPVTLEHLPDKGTPYSVGTSEYMSLNTHLHHSPSRRDDIESLSYTLLALMAGRLPWDTCDGDPRVSSQRERVEVFSRKKQWAGARLAGLGDGGVAVFGEFVDYARGLAYAEDPDYDGWRDRFRRLVTVPSISEELLYDPTDNAGPALETIVAGALDLPDDAARAENKDDRPDRSVVRLPESRSFAYAKGSNGRWMPTFTWDPAAPVSADELLGDEDAIVRARLDGVDGVPEGQEGHLCRGCPPEVMRSAPMAAQKFDRTVAEVTLDCMSTADPSHGGLSLNPSA</sequence>
<protein>
    <recommendedName>
        <fullName evidence="1">non-specific serine/threonine protein kinase</fullName>
        <ecNumber evidence="1">2.7.11.1</ecNumber>
    </recommendedName>
</protein>
<reference evidence="3 4" key="1">
    <citation type="journal article" date="2019" name="Nat. Ecol. Evol.">
        <title>Megaphylogeny resolves global patterns of mushroom evolution.</title>
        <authorList>
            <person name="Varga T."/>
            <person name="Krizsan K."/>
            <person name="Foldi C."/>
            <person name="Dima B."/>
            <person name="Sanchez-Garcia M."/>
            <person name="Sanchez-Ramirez S."/>
            <person name="Szollosi G.J."/>
            <person name="Szarkandi J.G."/>
            <person name="Papp V."/>
            <person name="Albert L."/>
            <person name="Andreopoulos W."/>
            <person name="Angelini C."/>
            <person name="Antonin V."/>
            <person name="Barry K.W."/>
            <person name="Bougher N.L."/>
            <person name="Buchanan P."/>
            <person name="Buyck B."/>
            <person name="Bense V."/>
            <person name="Catcheside P."/>
            <person name="Chovatia M."/>
            <person name="Cooper J."/>
            <person name="Damon W."/>
            <person name="Desjardin D."/>
            <person name="Finy P."/>
            <person name="Geml J."/>
            <person name="Haridas S."/>
            <person name="Hughes K."/>
            <person name="Justo A."/>
            <person name="Karasinski D."/>
            <person name="Kautmanova I."/>
            <person name="Kiss B."/>
            <person name="Kocsube S."/>
            <person name="Kotiranta H."/>
            <person name="LaButti K.M."/>
            <person name="Lechner B.E."/>
            <person name="Liimatainen K."/>
            <person name="Lipzen A."/>
            <person name="Lukacs Z."/>
            <person name="Mihaltcheva S."/>
            <person name="Morgado L.N."/>
            <person name="Niskanen T."/>
            <person name="Noordeloos M.E."/>
            <person name="Ohm R.A."/>
            <person name="Ortiz-Santana B."/>
            <person name="Ovrebo C."/>
            <person name="Racz N."/>
            <person name="Riley R."/>
            <person name="Savchenko A."/>
            <person name="Shiryaev A."/>
            <person name="Soop K."/>
            <person name="Spirin V."/>
            <person name="Szebenyi C."/>
            <person name="Tomsovsky M."/>
            <person name="Tulloss R.E."/>
            <person name="Uehling J."/>
            <person name="Grigoriev I.V."/>
            <person name="Vagvolgyi C."/>
            <person name="Papp T."/>
            <person name="Martin F.M."/>
            <person name="Miettinen O."/>
            <person name="Hibbett D.S."/>
            <person name="Nagy L.G."/>
        </authorList>
    </citation>
    <scope>NUCLEOTIDE SEQUENCE [LARGE SCALE GENOMIC DNA]</scope>
    <source>
        <strain evidence="3 4">HHB13444</strain>
    </source>
</reference>
<dbReference type="STRING" id="1314778.A0A5C3NPX8"/>
<dbReference type="Gene3D" id="1.10.510.10">
    <property type="entry name" value="Transferase(Phosphotransferase) domain 1"/>
    <property type="match status" value="1"/>
</dbReference>
<dbReference type="InterPro" id="IPR000719">
    <property type="entry name" value="Prot_kinase_dom"/>
</dbReference>
<proteinExistence type="predicted"/>
<dbReference type="GO" id="GO:0004674">
    <property type="term" value="F:protein serine/threonine kinase activity"/>
    <property type="evidence" value="ECO:0007669"/>
    <property type="project" value="UniProtKB-EC"/>
</dbReference>
<keyword evidence="4" id="KW-1185">Reference proteome</keyword>
<dbReference type="Pfam" id="PF00069">
    <property type="entry name" value="Pkinase"/>
    <property type="match status" value="1"/>
</dbReference>
<dbReference type="GO" id="GO:0005524">
    <property type="term" value="F:ATP binding"/>
    <property type="evidence" value="ECO:0007669"/>
    <property type="project" value="InterPro"/>
</dbReference>
<evidence type="ECO:0000313" key="3">
    <source>
        <dbReference type="EMBL" id="TFK79394.1"/>
    </source>
</evidence>
<keyword evidence="3" id="KW-0808">Transferase</keyword>
<name>A0A5C3NPX8_9APHY</name>
<dbReference type="InterPro" id="IPR050235">
    <property type="entry name" value="CK1_Ser-Thr_kinase"/>
</dbReference>
<dbReference type="InterPro" id="IPR011009">
    <property type="entry name" value="Kinase-like_dom_sf"/>
</dbReference>
<evidence type="ECO:0000313" key="4">
    <source>
        <dbReference type="Proteomes" id="UP000308197"/>
    </source>
</evidence>
<dbReference type="SUPFAM" id="SSF56112">
    <property type="entry name" value="Protein kinase-like (PK-like)"/>
    <property type="match status" value="1"/>
</dbReference>
<dbReference type="EC" id="2.7.11.1" evidence="1"/>
<dbReference type="PANTHER" id="PTHR11909">
    <property type="entry name" value="CASEIN KINASE-RELATED"/>
    <property type="match status" value="1"/>
</dbReference>
<evidence type="ECO:0000259" key="2">
    <source>
        <dbReference type="PROSITE" id="PS50011"/>
    </source>
</evidence>
<evidence type="ECO:0000256" key="1">
    <source>
        <dbReference type="ARBA" id="ARBA00012513"/>
    </source>
</evidence>
<dbReference type="PROSITE" id="PS50011">
    <property type="entry name" value="PROTEIN_KINASE_DOM"/>
    <property type="match status" value="1"/>
</dbReference>
<dbReference type="EMBL" id="ML212049">
    <property type="protein sequence ID" value="TFK79394.1"/>
    <property type="molecule type" value="Genomic_DNA"/>
</dbReference>
<dbReference type="InterPro" id="IPR008271">
    <property type="entry name" value="Ser/Thr_kinase_AS"/>
</dbReference>
<gene>
    <name evidence="3" type="ORF">K466DRAFT_18884</name>
</gene>
<dbReference type="SMART" id="SM00220">
    <property type="entry name" value="S_TKc"/>
    <property type="match status" value="1"/>
</dbReference>
<dbReference type="AlphaFoldDB" id="A0A5C3NPX8"/>
<dbReference type="Proteomes" id="UP000308197">
    <property type="component" value="Unassembled WGS sequence"/>
</dbReference>
<organism evidence="3 4">
    <name type="scientific">Polyporus arcularius HHB13444</name>
    <dbReference type="NCBI Taxonomy" id="1314778"/>
    <lineage>
        <taxon>Eukaryota</taxon>
        <taxon>Fungi</taxon>
        <taxon>Dikarya</taxon>
        <taxon>Basidiomycota</taxon>
        <taxon>Agaricomycotina</taxon>
        <taxon>Agaricomycetes</taxon>
        <taxon>Polyporales</taxon>
        <taxon>Polyporaceae</taxon>
        <taxon>Polyporus</taxon>
    </lineage>
</organism>